<protein>
    <submittedName>
        <fullName evidence="1">Uncharacterized protein</fullName>
    </submittedName>
</protein>
<evidence type="ECO:0000313" key="1">
    <source>
        <dbReference type="EMBL" id="KAL1377239.1"/>
    </source>
</evidence>
<reference evidence="1 2" key="1">
    <citation type="submission" date="2024-05" db="EMBL/GenBank/DDBJ databases">
        <title>Culex pipiens pipiens assembly and annotation.</title>
        <authorList>
            <person name="Alout H."/>
            <person name="Durand T."/>
        </authorList>
    </citation>
    <scope>NUCLEOTIDE SEQUENCE [LARGE SCALE GENOMIC DNA]</scope>
    <source>
        <strain evidence="1">HA-2024</strain>
        <tissue evidence="1">Whole body</tissue>
    </source>
</reference>
<dbReference type="AlphaFoldDB" id="A0ABD1CLG3"/>
<sequence length="18" mass="2235">QQLRFFDHFCFALKHPIS</sequence>
<evidence type="ECO:0000313" key="2">
    <source>
        <dbReference type="Proteomes" id="UP001562425"/>
    </source>
</evidence>
<gene>
    <name evidence="1" type="ORF">pipiens_016402</name>
</gene>
<dbReference type="Proteomes" id="UP001562425">
    <property type="component" value="Unassembled WGS sequence"/>
</dbReference>
<dbReference type="EMBL" id="JBEHCU010011098">
    <property type="protein sequence ID" value="KAL1377239.1"/>
    <property type="molecule type" value="Genomic_DNA"/>
</dbReference>
<keyword evidence="2" id="KW-1185">Reference proteome</keyword>
<feature type="non-terminal residue" evidence="1">
    <location>
        <position position="1"/>
    </location>
</feature>
<organism evidence="1 2">
    <name type="scientific">Culex pipiens pipiens</name>
    <name type="common">Northern house mosquito</name>
    <dbReference type="NCBI Taxonomy" id="38569"/>
    <lineage>
        <taxon>Eukaryota</taxon>
        <taxon>Metazoa</taxon>
        <taxon>Ecdysozoa</taxon>
        <taxon>Arthropoda</taxon>
        <taxon>Hexapoda</taxon>
        <taxon>Insecta</taxon>
        <taxon>Pterygota</taxon>
        <taxon>Neoptera</taxon>
        <taxon>Endopterygota</taxon>
        <taxon>Diptera</taxon>
        <taxon>Nematocera</taxon>
        <taxon>Culicoidea</taxon>
        <taxon>Culicidae</taxon>
        <taxon>Culicinae</taxon>
        <taxon>Culicini</taxon>
        <taxon>Culex</taxon>
        <taxon>Culex</taxon>
    </lineage>
</organism>
<comment type="caution">
    <text evidence="1">The sequence shown here is derived from an EMBL/GenBank/DDBJ whole genome shotgun (WGS) entry which is preliminary data.</text>
</comment>
<proteinExistence type="predicted"/>
<name>A0ABD1CLG3_CULPP</name>
<accession>A0ABD1CLG3</accession>